<evidence type="ECO:0008006" key="5">
    <source>
        <dbReference type="Google" id="ProtNLM"/>
    </source>
</evidence>
<sequence length="323" mass="34584">MKKRVFLALIVTFLLFSGEVFANGEKEYPNQNINVIVQYSAGGGTDLSVRGVLDAAKETLPSGTNFAVSNVTGGAGLIGLNQVVTSPSDGYTLGVLNTDLVINYCLGRTKISVEDFEPIACALIDPFVLIAAADAPYTTFEEFIEYAKAHPNEIVIGETGMGAAPSLAVLAIEQFFDVKFKTVSYGGSADCVTAIVGGHINATIAQTVNAASQVQAGNLRFLASMSEERLSTYPDVPTMKESYADIDFFMPGFCIISAKADVDPAKVEYLRSVLRPAIDSDAFQKTLKTMGMQTINMDGAETKAFLADQLKLYSKLCKDISVK</sequence>
<dbReference type="EMBL" id="CP002116">
    <property type="protein sequence ID" value="ADK79910.1"/>
    <property type="molecule type" value="Genomic_DNA"/>
</dbReference>
<dbReference type="PIRSF" id="PIRSF017082">
    <property type="entry name" value="YflP"/>
    <property type="match status" value="1"/>
</dbReference>
<evidence type="ECO:0000313" key="3">
    <source>
        <dbReference type="EMBL" id="ADK79910.1"/>
    </source>
</evidence>
<name>E1RC30_SEDSS</name>
<feature type="chain" id="PRO_5003150681" description="Tripartite tricarboxylate transporter substrate binding protein" evidence="2">
    <location>
        <begin position="23"/>
        <end position="323"/>
    </location>
</feature>
<keyword evidence="2" id="KW-0732">Signal</keyword>
<dbReference type="HOGENOM" id="CLU_045683_1_2_12"/>
<dbReference type="AlphaFoldDB" id="E1RC30"/>
<dbReference type="CDD" id="cd07012">
    <property type="entry name" value="PBP2_Bug_TTT"/>
    <property type="match status" value="1"/>
</dbReference>
<proteinExistence type="inferred from homology"/>
<dbReference type="InterPro" id="IPR042100">
    <property type="entry name" value="Bug_dom1"/>
</dbReference>
<dbReference type="PANTHER" id="PTHR42928:SF5">
    <property type="entry name" value="BLR1237 PROTEIN"/>
    <property type="match status" value="1"/>
</dbReference>
<reference evidence="3 4" key="1">
    <citation type="journal article" date="2010" name="Stand. Genomic Sci.">
        <title>Complete genome sequence of Spirochaeta smaragdinae type strain (SEBR 4228).</title>
        <authorList>
            <person name="Mavromatis K."/>
            <person name="Yasawong M."/>
            <person name="Chertkov O."/>
            <person name="Lapidus A."/>
            <person name="Lucas S."/>
            <person name="Nolan M."/>
            <person name="Del Rio T.G."/>
            <person name="Tice H."/>
            <person name="Cheng J.F."/>
            <person name="Pitluck S."/>
            <person name="Liolios K."/>
            <person name="Ivanova N."/>
            <person name="Tapia R."/>
            <person name="Han C."/>
            <person name="Bruce D."/>
            <person name="Goodwin L."/>
            <person name="Pati A."/>
            <person name="Chen A."/>
            <person name="Palaniappan K."/>
            <person name="Land M."/>
            <person name="Hauser L."/>
            <person name="Chang Y.J."/>
            <person name="Jeffries C.D."/>
            <person name="Detter J.C."/>
            <person name="Rohde M."/>
            <person name="Brambilla E."/>
            <person name="Spring S."/>
            <person name="Goker M."/>
            <person name="Sikorski J."/>
            <person name="Woyke T."/>
            <person name="Bristow J."/>
            <person name="Eisen J.A."/>
            <person name="Markowitz V."/>
            <person name="Hugenholtz P."/>
            <person name="Klenk H.P."/>
            <person name="Kyrpides N.C."/>
        </authorList>
    </citation>
    <scope>NUCLEOTIDE SEQUENCE [LARGE SCALE GENOMIC DNA]</scope>
    <source>
        <strain evidence="4">DSM 11293 / JCM 15392 / SEBR 4228</strain>
    </source>
</reference>
<gene>
    <name evidence="3" type="ordered locus">Spirs_0775</name>
</gene>
<evidence type="ECO:0000256" key="2">
    <source>
        <dbReference type="SAM" id="SignalP"/>
    </source>
</evidence>
<dbReference type="PANTHER" id="PTHR42928">
    <property type="entry name" value="TRICARBOXYLATE-BINDING PROTEIN"/>
    <property type="match status" value="1"/>
</dbReference>
<dbReference type="Gene3D" id="3.40.190.150">
    <property type="entry name" value="Bordetella uptake gene, domain 1"/>
    <property type="match status" value="1"/>
</dbReference>
<dbReference type="OrthoDB" id="8880247at2"/>
<dbReference type="STRING" id="573413.Spirs_0775"/>
<comment type="similarity">
    <text evidence="1">Belongs to the UPF0065 (bug) family.</text>
</comment>
<feature type="signal peptide" evidence="2">
    <location>
        <begin position="1"/>
        <end position="22"/>
    </location>
</feature>
<keyword evidence="4" id="KW-1185">Reference proteome</keyword>
<dbReference type="Proteomes" id="UP000002318">
    <property type="component" value="Chromosome"/>
</dbReference>
<dbReference type="Pfam" id="PF03401">
    <property type="entry name" value="TctC"/>
    <property type="match status" value="1"/>
</dbReference>
<evidence type="ECO:0000256" key="1">
    <source>
        <dbReference type="ARBA" id="ARBA00006987"/>
    </source>
</evidence>
<dbReference type="RefSeq" id="WP_013253374.1">
    <property type="nucleotide sequence ID" value="NC_014364.1"/>
</dbReference>
<accession>E1RC30</accession>
<protein>
    <recommendedName>
        <fullName evidence="5">Tripartite tricarboxylate transporter substrate binding protein</fullName>
    </recommendedName>
</protein>
<organism evidence="3 4">
    <name type="scientific">Sediminispirochaeta smaragdinae (strain DSM 11293 / JCM 15392 / SEBR 4228)</name>
    <name type="common">Spirochaeta smaragdinae</name>
    <dbReference type="NCBI Taxonomy" id="573413"/>
    <lineage>
        <taxon>Bacteria</taxon>
        <taxon>Pseudomonadati</taxon>
        <taxon>Spirochaetota</taxon>
        <taxon>Spirochaetia</taxon>
        <taxon>Spirochaetales</taxon>
        <taxon>Spirochaetaceae</taxon>
        <taxon>Sediminispirochaeta</taxon>
    </lineage>
</organism>
<evidence type="ECO:0000313" key="4">
    <source>
        <dbReference type="Proteomes" id="UP000002318"/>
    </source>
</evidence>
<dbReference type="eggNOG" id="COG3181">
    <property type="taxonomic scope" value="Bacteria"/>
</dbReference>
<dbReference type="KEGG" id="ssm:Spirs_0775"/>
<dbReference type="SUPFAM" id="SSF53850">
    <property type="entry name" value="Periplasmic binding protein-like II"/>
    <property type="match status" value="1"/>
</dbReference>
<dbReference type="Gene3D" id="3.40.190.10">
    <property type="entry name" value="Periplasmic binding protein-like II"/>
    <property type="match status" value="1"/>
</dbReference>
<dbReference type="InterPro" id="IPR005064">
    <property type="entry name" value="BUG"/>
</dbReference>